<evidence type="ECO:0000256" key="4">
    <source>
        <dbReference type="RuleBase" id="RU362063"/>
    </source>
</evidence>
<accession>A0ABX7MDJ0</accession>
<dbReference type="PANTHER" id="PTHR36307:SF1">
    <property type="entry name" value="FLAGELLA BASAL BODY P-RING FORMATION PROTEIN FLGA"/>
    <property type="match status" value="1"/>
</dbReference>
<reference evidence="6 7" key="1">
    <citation type="submission" date="2021-02" db="EMBL/GenBank/DDBJ databases">
        <title>Niveibacterium changnyeongensis HC41.</title>
        <authorList>
            <person name="Kang M."/>
        </authorList>
    </citation>
    <scope>NUCLEOTIDE SEQUENCE [LARGE SCALE GENOMIC DNA]</scope>
    <source>
        <strain evidence="6 7">HC41</strain>
    </source>
</reference>
<dbReference type="InterPro" id="IPR017585">
    <property type="entry name" value="SAF_FlgA"/>
</dbReference>
<dbReference type="Proteomes" id="UP000663570">
    <property type="component" value="Chromosome"/>
</dbReference>
<dbReference type="Gene3D" id="3.90.1210.10">
    <property type="entry name" value="Antifreeze-like/N-acetylneuraminic acid synthase C-terminal domain"/>
    <property type="match status" value="1"/>
</dbReference>
<comment type="subcellular location">
    <subcellularLocation>
        <location evidence="1 4">Periplasm</location>
    </subcellularLocation>
</comment>
<protein>
    <recommendedName>
        <fullName evidence="4">Flagella basal body P-ring formation protein FlgA</fullName>
    </recommendedName>
</protein>
<dbReference type="NCBIfam" id="TIGR03170">
    <property type="entry name" value="flgA_cterm"/>
    <property type="match status" value="1"/>
</dbReference>
<sequence length="233" mass="24417">MLAKPVRTILLTALLLLASPARTDTPSSAAQAALREAVTQFLMREASRNSGAVTVEIADAAIPRNAKPCDAPQAFLPSGQRAWGHTTVGVRCPQPAWTLFIPARVRVEDDYLVAAHPLAAGSVLGAQDWEVRRGDVAALPPGTLTRPDQAVGRTLRQAVPGGTALRSNQLLVVQAVERGQRVQVISHGPGFQVGNEGIALTAAADGQPVQVRLDSGRVLQGIARSGGRVDVGQ</sequence>
<keyword evidence="3 4" id="KW-0574">Periplasm</keyword>
<dbReference type="PANTHER" id="PTHR36307">
    <property type="entry name" value="FLAGELLA BASAL BODY P-RING FORMATION PROTEIN FLGA"/>
    <property type="match status" value="1"/>
</dbReference>
<keyword evidence="7" id="KW-1185">Reference proteome</keyword>
<dbReference type="Gene3D" id="2.30.30.760">
    <property type="match status" value="1"/>
</dbReference>
<comment type="function">
    <text evidence="4">Involved in the assembly process of the P-ring formation. It may associate with FlgF on the rod constituting a structure essential for the P-ring assembly or may act as a modulator protein for the P-ring assembly.</text>
</comment>
<dbReference type="InterPro" id="IPR039246">
    <property type="entry name" value="Flagellar_FlgA"/>
</dbReference>
<keyword evidence="6" id="KW-0969">Cilium</keyword>
<keyword evidence="6" id="KW-0966">Cell projection</keyword>
<dbReference type="RefSeq" id="WP_206256129.1">
    <property type="nucleotide sequence ID" value="NZ_CP071060.1"/>
</dbReference>
<keyword evidence="4" id="KW-1005">Bacterial flagellum biogenesis</keyword>
<name>A0ABX7MDJ0_9RHOO</name>
<dbReference type="CDD" id="cd11614">
    <property type="entry name" value="SAF_CpaB_FlgA_like"/>
    <property type="match status" value="1"/>
</dbReference>
<keyword evidence="6" id="KW-0282">Flagellum</keyword>
<feature type="chain" id="PRO_5044998166" description="Flagella basal body P-ring formation protein FlgA" evidence="4">
    <location>
        <begin position="24"/>
        <end position="233"/>
    </location>
</feature>
<dbReference type="SMART" id="SM00858">
    <property type="entry name" value="SAF"/>
    <property type="match status" value="1"/>
</dbReference>
<comment type="similarity">
    <text evidence="4">Belongs to the FlgA family.</text>
</comment>
<evidence type="ECO:0000256" key="2">
    <source>
        <dbReference type="ARBA" id="ARBA00022729"/>
    </source>
</evidence>
<proteinExistence type="inferred from homology"/>
<dbReference type="EMBL" id="CP071060">
    <property type="protein sequence ID" value="QSI78745.1"/>
    <property type="molecule type" value="Genomic_DNA"/>
</dbReference>
<feature type="domain" description="SAF" evidence="5">
    <location>
        <begin position="109"/>
        <end position="171"/>
    </location>
</feature>
<dbReference type="Pfam" id="PF13144">
    <property type="entry name" value="ChapFlgA"/>
    <property type="match status" value="1"/>
</dbReference>
<dbReference type="InterPro" id="IPR041231">
    <property type="entry name" value="FlgA_N"/>
</dbReference>
<dbReference type="InterPro" id="IPR013974">
    <property type="entry name" value="SAF"/>
</dbReference>
<gene>
    <name evidence="6" type="primary">flgA</name>
    <name evidence="6" type="ORF">JY500_09130</name>
</gene>
<feature type="signal peptide" evidence="4">
    <location>
        <begin position="1"/>
        <end position="23"/>
    </location>
</feature>
<dbReference type="Pfam" id="PF17656">
    <property type="entry name" value="ChapFlgA_N"/>
    <property type="match status" value="1"/>
</dbReference>
<keyword evidence="2 4" id="KW-0732">Signal</keyword>
<evidence type="ECO:0000256" key="1">
    <source>
        <dbReference type="ARBA" id="ARBA00004418"/>
    </source>
</evidence>
<evidence type="ECO:0000313" key="6">
    <source>
        <dbReference type="EMBL" id="QSI78745.1"/>
    </source>
</evidence>
<evidence type="ECO:0000313" key="7">
    <source>
        <dbReference type="Proteomes" id="UP000663570"/>
    </source>
</evidence>
<evidence type="ECO:0000256" key="3">
    <source>
        <dbReference type="ARBA" id="ARBA00022764"/>
    </source>
</evidence>
<evidence type="ECO:0000259" key="5">
    <source>
        <dbReference type="SMART" id="SM00858"/>
    </source>
</evidence>
<organism evidence="6 7">
    <name type="scientific">Niveibacterium microcysteis</name>
    <dbReference type="NCBI Taxonomy" id="2811415"/>
    <lineage>
        <taxon>Bacteria</taxon>
        <taxon>Pseudomonadati</taxon>
        <taxon>Pseudomonadota</taxon>
        <taxon>Betaproteobacteria</taxon>
        <taxon>Rhodocyclales</taxon>
        <taxon>Rhodocyclaceae</taxon>
        <taxon>Niveibacterium</taxon>
    </lineage>
</organism>